<accession>A0A1R1PML2</accession>
<feature type="non-terminal residue" evidence="1">
    <location>
        <position position="15"/>
    </location>
</feature>
<protein>
    <submittedName>
        <fullName evidence="1">Uncharacterized protein</fullName>
    </submittedName>
</protein>
<evidence type="ECO:0000313" key="1">
    <source>
        <dbReference type="EMBL" id="OMH82215.1"/>
    </source>
</evidence>
<keyword evidence="2" id="KW-1185">Reference proteome</keyword>
<dbReference type="EMBL" id="LSSK01000715">
    <property type="protein sequence ID" value="OMH82215.1"/>
    <property type="molecule type" value="Genomic_DNA"/>
</dbReference>
<proteinExistence type="predicted"/>
<gene>
    <name evidence="1" type="ORF">AX774_g4309</name>
</gene>
<organism evidence="1 2">
    <name type="scientific">Zancudomyces culisetae</name>
    <name type="common">Gut fungus</name>
    <name type="synonym">Smittium culisetae</name>
    <dbReference type="NCBI Taxonomy" id="1213189"/>
    <lineage>
        <taxon>Eukaryota</taxon>
        <taxon>Fungi</taxon>
        <taxon>Fungi incertae sedis</taxon>
        <taxon>Zoopagomycota</taxon>
        <taxon>Kickxellomycotina</taxon>
        <taxon>Harpellomycetes</taxon>
        <taxon>Harpellales</taxon>
        <taxon>Legeriomycetaceae</taxon>
        <taxon>Zancudomyces</taxon>
    </lineage>
</organism>
<dbReference type="Proteomes" id="UP000188320">
    <property type="component" value="Unassembled WGS sequence"/>
</dbReference>
<comment type="caution">
    <text evidence="1">The sequence shown here is derived from an EMBL/GenBank/DDBJ whole genome shotgun (WGS) entry which is preliminary data.</text>
</comment>
<name>A0A1R1PML2_ZANCU</name>
<sequence>MSDCLKNPAVASNQH</sequence>
<evidence type="ECO:0000313" key="2">
    <source>
        <dbReference type="Proteomes" id="UP000188320"/>
    </source>
</evidence>
<reference evidence="2" key="1">
    <citation type="submission" date="2017-01" db="EMBL/GenBank/DDBJ databases">
        <authorList>
            <person name="Wang Y."/>
            <person name="White M."/>
            <person name="Kvist S."/>
            <person name="Moncalvo J.-M."/>
        </authorList>
    </citation>
    <scope>NUCLEOTIDE SEQUENCE [LARGE SCALE GENOMIC DNA]</scope>
    <source>
        <strain evidence="2">COL-18-3</strain>
    </source>
</reference>